<dbReference type="Proteomes" id="UP000199577">
    <property type="component" value="Unassembled WGS sequence"/>
</dbReference>
<dbReference type="InterPro" id="IPR034660">
    <property type="entry name" value="DinB/YfiT-like"/>
</dbReference>
<sequence>MGFLSPLNYSDRKMRMGLGMLRQVLEKMPEEQWNTDEYNNPNWQIAYHILWGVKFYLAAGPEHYVLWENAIEGAESLGGSQDWENPDEGVVVAGHHTKEELLGFIDELENHLPQAVEALPFDRSSGFEWYPYSRLELHINNIRHIQHHTAQLIERLKAKGLSGFNWWADQNQPQEW</sequence>
<evidence type="ECO:0000259" key="1">
    <source>
        <dbReference type="Pfam" id="PF12867"/>
    </source>
</evidence>
<dbReference type="InterPro" id="IPR024775">
    <property type="entry name" value="DinB-like"/>
</dbReference>
<proteinExistence type="predicted"/>
<dbReference type="SUPFAM" id="SSF109854">
    <property type="entry name" value="DinB/YfiT-like putative metalloenzymes"/>
    <property type="match status" value="1"/>
</dbReference>
<dbReference type="Gene3D" id="1.20.120.450">
    <property type="entry name" value="dinb family like domain"/>
    <property type="match status" value="1"/>
</dbReference>
<reference evidence="2 3" key="1">
    <citation type="submission" date="2016-10" db="EMBL/GenBank/DDBJ databases">
        <authorList>
            <person name="de Groot N.N."/>
        </authorList>
    </citation>
    <scope>NUCLEOTIDE SEQUENCE [LARGE SCALE GENOMIC DNA]</scope>
    <source>
        <strain evidence="2 3">DSM 22900</strain>
    </source>
</reference>
<protein>
    <submittedName>
        <fullName evidence="2">DinB superfamily protein</fullName>
    </submittedName>
</protein>
<dbReference type="RefSeq" id="WP_090973338.1">
    <property type="nucleotide sequence ID" value="NZ_FOLL01000007.1"/>
</dbReference>
<feature type="domain" description="DinB-like" evidence="1">
    <location>
        <begin position="20"/>
        <end position="152"/>
    </location>
</feature>
<keyword evidence="3" id="KW-1185">Reference proteome</keyword>
<gene>
    <name evidence="2" type="ORF">SAMN05421747_10782</name>
</gene>
<dbReference type="OrthoDB" id="9799598at2"/>
<evidence type="ECO:0000313" key="3">
    <source>
        <dbReference type="Proteomes" id="UP000199577"/>
    </source>
</evidence>
<organism evidence="2 3">
    <name type="scientific">Parapedobacter composti</name>
    <dbReference type="NCBI Taxonomy" id="623281"/>
    <lineage>
        <taxon>Bacteria</taxon>
        <taxon>Pseudomonadati</taxon>
        <taxon>Bacteroidota</taxon>
        <taxon>Sphingobacteriia</taxon>
        <taxon>Sphingobacteriales</taxon>
        <taxon>Sphingobacteriaceae</taxon>
        <taxon>Parapedobacter</taxon>
    </lineage>
</organism>
<evidence type="ECO:0000313" key="2">
    <source>
        <dbReference type="EMBL" id="SFC26670.1"/>
    </source>
</evidence>
<dbReference type="STRING" id="623281.SAMN05421747_10782"/>
<dbReference type="Pfam" id="PF12867">
    <property type="entry name" value="DinB_2"/>
    <property type="match status" value="1"/>
</dbReference>
<dbReference type="AlphaFoldDB" id="A0A1I1I0A8"/>
<accession>A0A1I1I0A8</accession>
<dbReference type="EMBL" id="FOLL01000007">
    <property type="protein sequence ID" value="SFC26670.1"/>
    <property type="molecule type" value="Genomic_DNA"/>
</dbReference>
<name>A0A1I1I0A8_9SPHI</name>